<evidence type="ECO:0000256" key="1">
    <source>
        <dbReference type="ARBA" id="ARBA00004906"/>
    </source>
</evidence>
<dbReference type="Proteomes" id="UP001610334">
    <property type="component" value="Unassembled WGS sequence"/>
</dbReference>
<evidence type="ECO:0000259" key="9">
    <source>
        <dbReference type="PROSITE" id="PS50089"/>
    </source>
</evidence>
<keyword evidence="2" id="KW-0479">Metal-binding</keyword>
<evidence type="ECO:0000256" key="8">
    <source>
        <dbReference type="SAM" id="Phobius"/>
    </source>
</evidence>
<keyword evidence="8" id="KW-0472">Membrane</keyword>
<keyword evidence="8" id="KW-0812">Transmembrane</keyword>
<dbReference type="CDD" id="cd16448">
    <property type="entry name" value="RING-H2"/>
    <property type="match status" value="1"/>
</dbReference>
<evidence type="ECO:0000256" key="7">
    <source>
        <dbReference type="SAM" id="MobiDB-lite"/>
    </source>
</evidence>
<dbReference type="EMBL" id="JBFXLT010000054">
    <property type="protein sequence ID" value="KAL2811782.1"/>
    <property type="molecule type" value="Genomic_DNA"/>
</dbReference>
<proteinExistence type="predicted"/>
<gene>
    <name evidence="10" type="ORF">BJX63DRAFT_268806</name>
</gene>
<dbReference type="SUPFAM" id="SSF57850">
    <property type="entry name" value="RING/U-box"/>
    <property type="match status" value="1"/>
</dbReference>
<evidence type="ECO:0000256" key="5">
    <source>
        <dbReference type="ARBA" id="ARBA00022833"/>
    </source>
</evidence>
<evidence type="ECO:0000256" key="3">
    <source>
        <dbReference type="ARBA" id="ARBA00022771"/>
    </source>
</evidence>
<feature type="region of interest" description="Disordered" evidence="7">
    <location>
        <begin position="175"/>
        <end position="234"/>
    </location>
</feature>
<keyword evidence="5" id="KW-0862">Zinc</keyword>
<dbReference type="InterPro" id="IPR013083">
    <property type="entry name" value="Znf_RING/FYVE/PHD"/>
</dbReference>
<feature type="compositionally biased region" description="Polar residues" evidence="7">
    <location>
        <begin position="176"/>
        <end position="188"/>
    </location>
</feature>
<reference evidence="10 11" key="1">
    <citation type="submission" date="2024-07" db="EMBL/GenBank/DDBJ databases">
        <title>Section-level genome sequencing and comparative genomics of Aspergillus sections Usti and Cavernicolus.</title>
        <authorList>
            <consortium name="Lawrence Berkeley National Laboratory"/>
            <person name="Nybo J.L."/>
            <person name="Vesth T.C."/>
            <person name="Theobald S."/>
            <person name="Frisvad J.C."/>
            <person name="Larsen T.O."/>
            <person name="Kjaerboelling I."/>
            <person name="Rothschild-Mancinelli K."/>
            <person name="Lyhne E.K."/>
            <person name="Kogle M.E."/>
            <person name="Barry K."/>
            <person name="Clum A."/>
            <person name="Na H."/>
            <person name="Ledsgaard L."/>
            <person name="Lin J."/>
            <person name="Lipzen A."/>
            <person name="Kuo A."/>
            <person name="Riley R."/>
            <person name="Mondo S."/>
            <person name="Labutti K."/>
            <person name="Haridas S."/>
            <person name="Pangalinan J."/>
            <person name="Salamov A.A."/>
            <person name="Simmons B.A."/>
            <person name="Magnuson J.K."/>
            <person name="Chen J."/>
            <person name="Drula E."/>
            <person name="Henrissat B."/>
            <person name="Wiebenga A."/>
            <person name="Lubbers R.J."/>
            <person name="Gomes A.C."/>
            <person name="Makela M.R."/>
            <person name="Stajich J."/>
            <person name="Grigoriev I.V."/>
            <person name="Mortensen U.H."/>
            <person name="De Vries R.P."/>
            <person name="Baker S.E."/>
            <person name="Andersen M.R."/>
        </authorList>
    </citation>
    <scope>NUCLEOTIDE SEQUENCE [LARGE SCALE GENOMIC DNA]</scope>
    <source>
        <strain evidence="10 11">CBS 588.65</strain>
    </source>
</reference>
<dbReference type="SMART" id="SM00184">
    <property type="entry name" value="RING"/>
    <property type="match status" value="1"/>
</dbReference>
<evidence type="ECO:0000256" key="6">
    <source>
        <dbReference type="PROSITE-ProRule" id="PRU00175"/>
    </source>
</evidence>
<dbReference type="Gene3D" id="3.30.40.10">
    <property type="entry name" value="Zinc/RING finger domain, C3HC4 (zinc finger)"/>
    <property type="match status" value="1"/>
</dbReference>
<keyword evidence="11" id="KW-1185">Reference proteome</keyword>
<comment type="pathway">
    <text evidence="1">Protein modification; protein ubiquitination.</text>
</comment>
<dbReference type="PANTHER" id="PTHR45676">
    <property type="entry name" value="RING-H2 FINGER PROTEIN ATL51-RELATED"/>
    <property type="match status" value="1"/>
</dbReference>
<sequence length="279" mass="30683">MVVGPHYHRRQVFQASRIASLDPSDVNTIASLADLSDLFPHVALRNIIGHVTLLVSSRFRICNPPSLRTMAGNPTSKNLIAVVIGAVVLFGAISVIPIFIMRRHRRRAAARHANELHGLQVNGTIRQVGVQRWLDQQQTTATATSENMDRYADESCPICLTSLFAPSAFSLSSSTIHNPQGRSNQTLPLPSVPEAAHTLHPNQCTTAIISPDDDRTRPPRYAGRSPAGDEEGGECRNLDSSGIMVLNRCAHAFHARCLASWFEYRQYRCPICADVLNSE</sequence>
<protein>
    <recommendedName>
        <fullName evidence="9">RING-type domain-containing protein</fullName>
    </recommendedName>
</protein>
<dbReference type="PROSITE" id="PS50089">
    <property type="entry name" value="ZF_RING_2"/>
    <property type="match status" value="1"/>
</dbReference>
<feature type="transmembrane region" description="Helical" evidence="8">
    <location>
        <begin position="79"/>
        <end position="101"/>
    </location>
</feature>
<keyword evidence="3 6" id="KW-0863">Zinc-finger</keyword>
<name>A0ABR4HAI2_9EURO</name>
<keyword evidence="4" id="KW-0833">Ubl conjugation pathway</keyword>
<organism evidence="10 11">
    <name type="scientific">Aspergillus granulosus</name>
    <dbReference type="NCBI Taxonomy" id="176169"/>
    <lineage>
        <taxon>Eukaryota</taxon>
        <taxon>Fungi</taxon>
        <taxon>Dikarya</taxon>
        <taxon>Ascomycota</taxon>
        <taxon>Pezizomycotina</taxon>
        <taxon>Eurotiomycetes</taxon>
        <taxon>Eurotiomycetidae</taxon>
        <taxon>Eurotiales</taxon>
        <taxon>Aspergillaceae</taxon>
        <taxon>Aspergillus</taxon>
        <taxon>Aspergillus subgen. Nidulantes</taxon>
    </lineage>
</organism>
<evidence type="ECO:0000256" key="4">
    <source>
        <dbReference type="ARBA" id="ARBA00022786"/>
    </source>
</evidence>
<evidence type="ECO:0000313" key="10">
    <source>
        <dbReference type="EMBL" id="KAL2811782.1"/>
    </source>
</evidence>
<evidence type="ECO:0000313" key="11">
    <source>
        <dbReference type="Proteomes" id="UP001610334"/>
    </source>
</evidence>
<feature type="domain" description="RING-type" evidence="9">
    <location>
        <begin position="235"/>
        <end position="272"/>
    </location>
</feature>
<dbReference type="InterPro" id="IPR001841">
    <property type="entry name" value="Znf_RING"/>
</dbReference>
<comment type="caution">
    <text evidence="10">The sequence shown here is derived from an EMBL/GenBank/DDBJ whole genome shotgun (WGS) entry which is preliminary data.</text>
</comment>
<dbReference type="InterPro" id="IPR024766">
    <property type="entry name" value="Znf_RING_H2"/>
</dbReference>
<keyword evidence="8" id="KW-1133">Transmembrane helix</keyword>
<accession>A0ABR4HAI2</accession>
<evidence type="ECO:0000256" key="2">
    <source>
        <dbReference type="ARBA" id="ARBA00022723"/>
    </source>
</evidence>
<dbReference type="Pfam" id="PF12678">
    <property type="entry name" value="zf-rbx1"/>
    <property type="match status" value="1"/>
</dbReference>